<evidence type="ECO:0000313" key="2">
    <source>
        <dbReference type="EMBL" id="EJK56247.1"/>
    </source>
</evidence>
<accession>K0SC35</accession>
<feature type="transmembrane region" description="Helical" evidence="1">
    <location>
        <begin position="75"/>
        <end position="95"/>
    </location>
</feature>
<sequence>MGYGETIFYGLADRASPGAAAALGLALTVLVLVLYLLDADGWAGGAGGLALDLSMLTVVVGLVLLVMLMAHEYPYGIVCLFAIFMPLWLLALKLLKYDKVDTRTFVSWLSGPLLLLSLLIGLSWTAWVFSDPDNEWNVVAGVSAAERTGCEADYTDHPDCGDGSGGTCFSVVREGDEEYLLFPEGCSSNCVEVYAECSAGFILWVGPGEFVFGVLGDSSLQAFPFPSLTGIPPK</sequence>
<organism evidence="2 3">
    <name type="scientific">Thalassiosira oceanica</name>
    <name type="common">Marine diatom</name>
    <dbReference type="NCBI Taxonomy" id="159749"/>
    <lineage>
        <taxon>Eukaryota</taxon>
        <taxon>Sar</taxon>
        <taxon>Stramenopiles</taxon>
        <taxon>Ochrophyta</taxon>
        <taxon>Bacillariophyta</taxon>
        <taxon>Coscinodiscophyceae</taxon>
        <taxon>Thalassiosirophycidae</taxon>
        <taxon>Thalassiosirales</taxon>
        <taxon>Thalassiosiraceae</taxon>
        <taxon>Thalassiosira</taxon>
    </lineage>
</organism>
<dbReference type="EMBL" id="AGNL01032031">
    <property type="protein sequence ID" value="EJK56247.1"/>
    <property type="molecule type" value="Genomic_DNA"/>
</dbReference>
<feature type="transmembrane region" description="Helical" evidence="1">
    <location>
        <begin position="107"/>
        <end position="129"/>
    </location>
</feature>
<evidence type="ECO:0000256" key="1">
    <source>
        <dbReference type="SAM" id="Phobius"/>
    </source>
</evidence>
<name>K0SC35_THAOC</name>
<feature type="transmembrane region" description="Helical" evidence="1">
    <location>
        <begin position="18"/>
        <end position="37"/>
    </location>
</feature>
<comment type="caution">
    <text evidence="2">The sequence shown here is derived from an EMBL/GenBank/DDBJ whole genome shotgun (WGS) entry which is preliminary data.</text>
</comment>
<evidence type="ECO:0000313" key="3">
    <source>
        <dbReference type="Proteomes" id="UP000266841"/>
    </source>
</evidence>
<reference evidence="2 3" key="1">
    <citation type="journal article" date="2012" name="Genome Biol.">
        <title>Genome and low-iron response of an oceanic diatom adapted to chronic iron limitation.</title>
        <authorList>
            <person name="Lommer M."/>
            <person name="Specht M."/>
            <person name="Roy A.S."/>
            <person name="Kraemer L."/>
            <person name="Andreson R."/>
            <person name="Gutowska M.A."/>
            <person name="Wolf J."/>
            <person name="Bergner S.V."/>
            <person name="Schilhabel M.B."/>
            <person name="Klostermeier U.C."/>
            <person name="Beiko R.G."/>
            <person name="Rosenstiel P."/>
            <person name="Hippler M."/>
            <person name="Laroche J."/>
        </authorList>
    </citation>
    <scope>NUCLEOTIDE SEQUENCE [LARGE SCALE GENOMIC DNA]</scope>
    <source>
        <strain evidence="2 3">CCMP1005</strain>
    </source>
</reference>
<protein>
    <submittedName>
        <fullName evidence="2">Uncharacterized protein</fullName>
    </submittedName>
</protein>
<proteinExistence type="predicted"/>
<keyword evidence="3" id="KW-1185">Reference proteome</keyword>
<dbReference type="eggNOG" id="ENOG502RYKC">
    <property type="taxonomic scope" value="Eukaryota"/>
</dbReference>
<keyword evidence="1" id="KW-1133">Transmembrane helix</keyword>
<feature type="transmembrane region" description="Helical" evidence="1">
    <location>
        <begin position="49"/>
        <end position="69"/>
    </location>
</feature>
<dbReference type="AlphaFoldDB" id="K0SC35"/>
<keyword evidence="1" id="KW-0472">Membrane</keyword>
<dbReference type="Proteomes" id="UP000266841">
    <property type="component" value="Unassembled WGS sequence"/>
</dbReference>
<gene>
    <name evidence="2" type="ORF">THAOC_23909</name>
</gene>
<keyword evidence="1" id="KW-0812">Transmembrane</keyword>